<evidence type="ECO:0000313" key="2">
    <source>
        <dbReference type="EMBL" id="GJN88092.1"/>
    </source>
</evidence>
<gene>
    <name evidence="2" type="ORF">Rhopal_001048-T1</name>
</gene>
<reference evidence="2 3" key="1">
    <citation type="submission" date="2021-12" db="EMBL/GenBank/DDBJ databases">
        <title>High titer production of polyol ester of fatty acids by Rhodotorula paludigena BS15 towards product separation-free biomass refinery.</title>
        <authorList>
            <person name="Mano J."/>
            <person name="Ono H."/>
            <person name="Tanaka T."/>
            <person name="Naito K."/>
            <person name="Sushida H."/>
            <person name="Ike M."/>
            <person name="Tokuyasu K."/>
            <person name="Kitaoka M."/>
        </authorList>
    </citation>
    <scope>NUCLEOTIDE SEQUENCE [LARGE SCALE GENOMIC DNA]</scope>
    <source>
        <strain evidence="2 3">BS15</strain>
    </source>
</reference>
<proteinExistence type="predicted"/>
<feature type="compositionally biased region" description="Basic and acidic residues" evidence="1">
    <location>
        <begin position="1"/>
        <end position="10"/>
    </location>
</feature>
<dbReference type="AlphaFoldDB" id="A0AAV5GFF5"/>
<comment type="caution">
    <text evidence="2">The sequence shown here is derived from an EMBL/GenBank/DDBJ whole genome shotgun (WGS) entry which is preliminary data.</text>
</comment>
<dbReference type="EMBL" id="BQKY01000002">
    <property type="protein sequence ID" value="GJN88092.1"/>
    <property type="molecule type" value="Genomic_DNA"/>
</dbReference>
<sequence>MGLSKKDARTRQQKAAAANGTKVETTAGGVVKKAEKPKIACTVCKQEIIASMPISLRDHANKHPKVAPSVCFPGATIAA</sequence>
<keyword evidence="3" id="KW-1185">Reference proteome</keyword>
<dbReference type="SUPFAM" id="SSF118359">
    <property type="entry name" value="Expressed protein At2g23090/F21P24.15"/>
    <property type="match status" value="1"/>
</dbReference>
<dbReference type="InterPro" id="IPR026939">
    <property type="entry name" value="ZNF706/At2g23090_sf"/>
</dbReference>
<organism evidence="2 3">
    <name type="scientific">Rhodotorula paludigena</name>
    <dbReference type="NCBI Taxonomy" id="86838"/>
    <lineage>
        <taxon>Eukaryota</taxon>
        <taxon>Fungi</taxon>
        <taxon>Dikarya</taxon>
        <taxon>Basidiomycota</taxon>
        <taxon>Pucciniomycotina</taxon>
        <taxon>Microbotryomycetes</taxon>
        <taxon>Sporidiobolales</taxon>
        <taxon>Sporidiobolaceae</taxon>
        <taxon>Rhodotorula</taxon>
    </lineage>
</organism>
<evidence type="ECO:0000313" key="3">
    <source>
        <dbReference type="Proteomes" id="UP001342314"/>
    </source>
</evidence>
<accession>A0AAV5GFF5</accession>
<dbReference type="Gene3D" id="4.10.1050.10">
    <property type="entry name" value="At2g23090-like"/>
    <property type="match status" value="1"/>
</dbReference>
<feature type="region of interest" description="Disordered" evidence="1">
    <location>
        <begin position="1"/>
        <end position="23"/>
    </location>
</feature>
<evidence type="ECO:0000256" key="1">
    <source>
        <dbReference type="SAM" id="MobiDB-lite"/>
    </source>
</evidence>
<dbReference type="Proteomes" id="UP001342314">
    <property type="component" value="Unassembled WGS sequence"/>
</dbReference>
<name>A0AAV5GFF5_9BASI</name>
<protein>
    <submittedName>
        <fullName evidence="2">Uncharacterized protein</fullName>
    </submittedName>
</protein>